<proteinExistence type="predicted"/>
<feature type="region of interest" description="Disordered" evidence="1">
    <location>
        <begin position="242"/>
        <end position="332"/>
    </location>
</feature>
<gene>
    <name evidence="3" type="ORF">K491DRAFT_675093</name>
</gene>
<dbReference type="EMBL" id="MU004302">
    <property type="protein sequence ID" value="KAF2660060.1"/>
    <property type="molecule type" value="Genomic_DNA"/>
</dbReference>
<feature type="compositionally biased region" description="Basic and acidic residues" evidence="1">
    <location>
        <begin position="1"/>
        <end position="10"/>
    </location>
</feature>
<organism evidence="3 4">
    <name type="scientific">Lophiostoma macrostomum CBS 122681</name>
    <dbReference type="NCBI Taxonomy" id="1314788"/>
    <lineage>
        <taxon>Eukaryota</taxon>
        <taxon>Fungi</taxon>
        <taxon>Dikarya</taxon>
        <taxon>Ascomycota</taxon>
        <taxon>Pezizomycotina</taxon>
        <taxon>Dothideomycetes</taxon>
        <taxon>Pleosporomycetidae</taxon>
        <taxon>Pleosporales</taxon>
        <taxon>Lophiostomataceae</taxon>
        <taxon>Lophiostoma</taxon>
    </lineage>
</organism>
<keyword evidence="4" id="KW-1185">Reference proteome</keyword>
<feature type="region of interest" description="Disordered" evidence="1">
    <location>
        <begin position="1"/>
        <end position="43"/>
    </location>
</feature>
<protein>
    <submittedName>
        <fullName evidence="3">Uncharacterized protein</fullName>
    </submittedName>
</protein>
<feature type="compositionally biased region" description="Polar residues" evidence="1">
    <location>
        <begin position="70"/>
        <end position="110"/>
    </location>
</feature>
<dbReference type="Proteomes" id="UP000799324">
    <property type="component" value="Unassembled WGS sequence"/>
</dbReference>
<evidence type="ECO:0000256" key="1">
    <source>
        <dbReference type="SAM" id="MobiDB-lite"/>
    </source>
</evidence>
<sequence length="353" mass="36655">MVDLRSFHDAQEDDNDDNHSFGDDTLTGPPTGPPTDFPFSTNMVIPTSFPSSLLSRFSTYPNGGDISRGRPSTLQTSPSSYTTNPPGPTDVTQSPSPTITDSGTHSTSAFAGTVQGQDDGGNDGDKGHGNGGVKVAAGAIPAVLLVIGAIVAFLWMRRRKRQRQLATQQAHTEMKAGPGAFVAAHYESSPPSPPSAIQPQVVMSSSQAAPPANLAPPQPVILGPIGSGSNGAYFTGIDTSDAMSTTNDRTGLGNPFADGDSLAEEPPPPYRPRSMATSRNSSMRVPPSVHSQTSLVVNGSQPVRSPFADPDEDDGVSVSDVSGPTLGRNHEDALSVVSDLSYQHEPVAGRPSA</sequence>
<accession>A0A6A6TJJ7</accession>
<feature type="compositionally biased region" description="Polar residues" evidence="1">
    <location>
        <begin position="275"/>
        <end position="303"/>
    </location>
</feature>
<evidence type="ECO:0000313" key="3">
    <source>
        <dbReference type="EMBL" id="KAF2660060.1"/>
    </source>
</evidence>
<dbReference type="CDD" id="cd12087">
    <property type="entry name" value="TM_EGFR-like"/>
    <property type="match status" value="1"/>
</dbReference>
<evidence type="ECO:0000256" key="2">
    <source>
        <dbReference type="SAM" id="Phobius"/>
    </source>
</evidence>
<reference evidence="3" key="1">
    <citation type="journal article" date="2020" name="Stud. Mycol.">
        <title>101 Dothideomycetes genomes: a test case for predicting lifestyles and emergence of pathogens.</title>
        <authorList>
            <person name="Haridas S."/>
            <person name="Albert R."/>
            <person name="Binder M."/>
            <person name="Bloem J."/>
            <person name="Labutti K."/>
            <person name="Salamov A."/>
            <person name="Andreopoulos B."/>
            <person name="Baker S."/>
            <person name="Barry K."/>
            <person name="Bills G."/>
            <person name="Bluhm B."/>
            <person name="Cannon C."/>
            <person name="Castanera R."/>
            <person name="Culley D."/>
            <person name="Daum C."/>
            <person name="Ezra D."/>
            <person name="Gonzalez J."/>
            <person name="Henrissat B."/>
            <person name="Kuo A."/>
            <person name="Liang C."/>
            <person name="Lipzen A."/>
            <person name="Lutzoni F."/>
            <person name="Magnuson J."/>
            <person name="Mondo S."/>
            <person name="Nolan M."/>
            <person name="Ohm R."/>
            <person name="Pangilinan J."/>
            <person name="Park H.-J."/>
            <person name="Ramirez L."/>
            <person name="Alfaro M."/>
            <person name="Sun H."/>
            <person name="Tritt A."/>
            <person name="Yoshinaga Y."/>
            <person name="Zwiers L.-H."/>
            <person name="Turgeon B."/>
            <person name="Goodwin S."/>
            <person name="Spatafora J."/>
            <person name="Crous P."/>
            <person name="Grigoriev I."/>
        </authorList>
    </citation>
    <scope>NUCLEOTIDE SEQUENCE</scope>
    <source>
        <strain evidence="3">CBS 122681</strain>
    </source>
</reference>
<keyword evidence="2" id="KW-1133">Transmembrane helix</keyword>
<name>A0A6A6TJJ7_9PLEO</name>
<dbReference type="AlphaFoldDB" id="A0A6A6TJJ7"/>
<feature type="region of interest" description="Disordered" evidence="1">
    <location>
        <begin position="60"/>
        <end position="129"/>
    </location>
</feature>
<feature type="transmembrane region" description="Helical" evidence="2">
    <location>
        <begin position="135"/>
        <end position="155"/>
    </location>
</feature>
<keyword evidence="2" id="KW-0472">Membrane</keyword>
<keyword evidence="2" id="KW-0812">Transmembrane</keyword>
<evidence type="ECO:0000313" key="4">
    <source>
        <dbReference type="Proteomes" id="UP000799324"/>
    </source>
</evidence>
<dbReference type="OrthoDB" id="3935400at2759"/>